<sequence length="407" mass="44311">MKHHPGIALQELQFAIQDRGVNPPIADSSTFRFRNPQEMFETFEGKTEGLFLYSRHANPTQSYLEQALARMEGTEDALVTASGMGAITAVLLQLCQQGDEVVSSRTVYGGTYAFMKNFMPGLGIKTHFVDITNLQEVEASITPQTKVLYAETLSNPLLEVAHIDALSVIAKKYNLKLVIDNTFSPLSFCPAQMGADVVIHSLTKYINGSSDTLGGVICAKQEFILSLRDVNQGAAMLLGATLDSLRAASILKNLRTLPVRIQQHSKNALFLAKKFESLGLKTVYPGLASHKSHAYFKAKHYSDFGFGGMLTVDVGSFEKANVFLEMMQAYNLGDLAVSLGFYRTLFSAPGKSTSSEIPEAEQTTMGLSNGLVRFSIGLDHSITQSWDGIKKCLEASGIVASDLLNAN</sequence>
<dbReference type="SUPFAM" id="SSF53383">
    <property type="entry name" value="PLP-dependent transferases"/>
    <property type="match status" value="1"/>
</dbReference>
<evidence type="ECO:0000313" key="5">
    <source>
        <dbReference type="Proteomes" id="UP001597357"/>
    </source>
</evidence>
<dbReference type="Pfam" id="PF01053">
    <property type="entry name" value="Cys_Met_Meta_PP"/>
    <property type="match status" value="1"/>
</dbReference>
<gene>
    <name evidence="4" type="ORF">ACFSQ0_07950</name>
</gene>
<dbReference type="InterPro" id="IPR015422">
    <property type="entry name" value="PyrdxlP-dep_Trfase_small"/>
</dbReference>
<name>A0ABW5SDU9_9FLAO</name>
<keyword evidence="5" id="KW-1185">Reference proteome</keyword>
<dbReference type="Gene3D" id="3.40.640.10">
    <property type="entry name" value="Type I PLP-dependent aspartate aminotransferase-like (Major domain)"/>
    <property type="match status" value="1"/>
</dbReference>
<proteinExistence type="inferred from homology"/>
<comment type="caution">
    <text evidence="4">The sequence shown here is derived from an EMBL/GenBank/DDBJ whole genome shotgun (WGS) entry which is preliminary data.</text>
</comment>
<protein>
    <submittedName>
        <fullName evidence="4">Trans-sulfuration enzyme family protein</fullName>
    </submittedName>
</protein>
<dbReference type="InterPro" id="IPR015421">
    <property type="entry name" value="PyrdxlP-dep_Trfase_major"/>
</dbReference>
<dbReference type="RefSeq" id="WP_379046641.1">
    <property type="nucleotide sequence ID" value="NZ_JBHULZ010000040.1"/>
</dbReference>
<evidence type="ECO:0000256" key="1">
    <source>
        <dbReference type="ARBA" id="ARBA00001933"/>
    </source>
</evidence>
<dbReference type="PIRSF" id="PIRSF001434">
    <property type="entry name" value="CGS"/>
    <property type="match status" value="1"/>
</dbReference>
<reference evidence="5" key="1">
    <citation type="journal article" date="2019" name="Int. J. Syst. Evol. Microbiol.">
        <title>The Global Catalogue of Microorganisms (GCM) 10K type strain sequencing project: providing services to taxonomists for standard genome sequencing and annotation.</title>
        <authorList>
            <consortium name="The Broad Institute Genomics Platform"/>
            <consortium name="The Broad Institute Genome Sequencing Center for Infectious Disease"/>
            <person name="Wu L."/>
            <person name="Ma J."/>
        </authorList>
    </citation>
    <scope>NUCLEOTIDE SEQUENCE [LARGE SCALE GENOMIC DNA]</scope>
    <source>
        <strain evidence="5">KCTC 42255</strain>
    </source>
</reference>
<evidence type="ECO:0000256" key="2">
    <source>
        <dbReference type="ARBA" id="ARBA00022898"/>
    </source>
</evidence>
<dbReference type="InterPro" id="IPR000277">
    <property type="entry name" value="Cys/Met-Metab_PyrdxlP-dep_enz"/>
</dbReference>
<dbReference type="EMBL" id="JBHULZ010000040">
    <property type="protein sequence ID" value="MFD2697921.1"/>
    <property type="molecule type" value="Genomic_DNA"/>
</dbReference>
<evidence type="ECO:0000256" key="3">
    <source>
        <dbReference type="RuleBase" id="RU362118"/>
    </source>
</evidence>
<organism evidence="4 5">
    <name type="scientific">Mesonia sediminis</name>
    <dbReference type="NCBI Taxonomy" id="1703946"/>
    <lineage>
        <taxon>Bacteria</taxon>
        <taxon>Pseudomonadati</taxon>
        <taxon>Bacteroidota</taxon>
        <taxon>Flavobacteriia</taxon>
        <taxon>Flavobacteriales</taxon>
        <taxon>Flavobacteriaceae</taxon>
        <taxon>Mesonia</taxon>
    </lineage>
</organism>
<comment type="cofactor">
    <cofactor evidence="1 3">
        <name>pyridoxal 5'-phosphate</name>
        <dbReference type="ChEBI" id="CHEBI:597326"/>
    </cofactor>
</comment>
<keyword evidence="2 3" id="KW-0663">Pyridoxal phosphate</keyword>
<dbReference type="Proteomes" id="UP001597357">
    <property type="component" value="Unassembled WGS sequence"/>
</dbReference>
<evidence type="ECO:0000313" key="4">
    <source>
        <dbReference type="EMBL" id="MFD2697921.1"/>
    </source>
</evidence>
<accession>A0ABW5SDU9</accession>
<comment type="similarity">
    <text evidence="3">Belongs to the trans-sulfuration enzymes family.</text>
</comment>
<dbReference type="PANTHER" id="PTHR11808:SF80">
    <property type="entry name" value="CYSTATHIONINE GAMMA-LYASE"/>
    <property type="match status" value="1"/>
</dbReference>
<dbReference type="Gene3D" id="3.90.1150.10">
    <property type="entry name" value="Aspartate Aminotransferase, domain 1"/>
    <property type="match status" value="1"/>
</dbReference>
<dbReference type="InterPro" id="IPR015424">
    <property type="entry name" value="PyrdxlP-dep_Trfase"/>
</dbReference>
<dbReference type="PANTHER" id="PTHR11808">
    <property type="entry name" value="TRANS-SULFURATION ENZYME FAMILY MEMBER"/>
    <property type="match status" value="1"/>
</dbReference>